<dbReference type="Ensembl" id="ENSTNIT00000005607.1">
    <property type="protein sequence ID" value="ENSTNIP00000005461.1"/>
    <property type="gene ID" value="ENSTNIG00000002895.1"/>
</dbReference>
<feature type="short sequence motif" description="DGA/G" evidence="17">
    <location>
        <begin position="1109"/>
        <end position="1111"/>
    </location>
</feature>
<reference evidence="22" key="3">
    <citation type="submission" date="2025-09" db="UniProtKB">
        <authorList>
            <consortium name="Ensembl"/>
        </authorList>
    </citation>
    <scope>IDENTIFICATION</scope>
</reference>
<comment type="catalytic activity">
    <reaction evidence="16">
        <text>1-hexadecanoyl-sn-glycero-3-phosphocholine + H2O = sn-glycerol 3-phosphocholine + hexadecanoate + H(+)</text>
        <dbReference type="Rhea" id="RHEA:40435"/>
        <dbReference type="ChEBI" id="CHEBI:7896"/>
        <dbReference type="ChEBI" id="CHEBI:15377"/>
        <dbReference type="ChEBI" id="CHEBI:15378"/>
        <dbReference type="ChEBI" id="CHEBI:16870"/>
        <dbReference type="ChEBI" id="CHEBI:72998"/>
    </reaction>
    <physiologicalReaction direction="left-to-right" evidence="16">
        <dbReference type="Rhea" id="RHEA:40436"/>
    </physiologicalReaction>
</comment>
<keyword evidence="12 19" id="KW-0472">Membrane</keyword>
<evidence type="ECO:0000256" key="18">
    <source>
        <dbReference type="SAM" id="MobiDB-lite"/>
    </source>
</evidence>
<dbReference type="InterPro" id="IPR002641">
    <property type="entry name" value="PNPLA_dom"/>
</dbReference>
<dbReference type="InterPro" id="IPR018490">
    <property type="entry name" value="cNMP-bd_dom_sf"/>
</dbReference>
<feature type="domain" description="Cyclic nucleotide-binding" evidence="20">
    <location>
        <begin position="508"/>
        <end position="592"/>
    </location>
</feature>
<dbReference type="SUPFAM" id="SSF51206">
    <property type="entry name" value="cAMP-binding domain-like"/>
    <property type="match status" value="3"/>
</dbReference>
<dbReference type="GO" id="GO:0016042">
    <property type="term" value="P:lipid catabolic process"/>
    <property type="evidence" value="ECO:0007669"/>
    <property type="project" value="UniProtKB-UniRule"/>
</dbReference>
<dbReference type="GeneTree" id="ENSGT00940000156763"/>
<evidence type="ECO:0000259" key="21">
    <source>
        <dbReference type="PROSITE" id="PS51635"/>
    </source>
</evidence>
<feature type="short sequence motif" description="GXSXG" evidence="17">
    <location>
        <begin position="987"/>
        <end position="991"/>
    </location>
</feature>
<feature type="active site" description="Proton acceptor" evidence="17">
    <location>
        <position position="1109"/>
    </location>
</feature>
<dbReference type="Pfam" id="PF24179">
    <property type="entry name" value="NTE_Ploop"/>
    <property type="match status" value="1"/>
</dbReference>
<dbReference type="Gene3D" id="3.40.1090.10">
    <property type="entry name" value="Cytosolic phospholipase A2 catalytic domain"/>
    <property type="match status" value="1"/>
</dbReference>
<feature type="domain" description="Cyclic nucleotide-binding" evidence="20">
    <location>
        <begin position="171"/>
        <end position="298"/>
    </location>
</feature>
<keyword evidence="23" id="KW-1185">Reference proteome</keyword>
<evidence type="ECO:0000256" key="4">
    <source>
        <dbReference type="ARBA" id="ARBA00022553"/>
    </source>
</evidence>
<evidence type="ECO:0000256" key="10">
    <source>
        <dbReference type="ARBA" id="ARBA00022989"/>
    </source>
</evidence>
<dbReference type="InParanoid" id="H3CB39"/>
<dbReference type="PROSITE" id="PS51635">
    <property type="entry name" value="PNPLA"/>
    <property type="match status" value="1"/>
</dbReference>
<evidence type="ECO:0000256" key="13">
    <source>
        <dbReference type="ARBA" id="ARBA00047314"/>
    </source>
</evidence>
<accession>H3CB39</accession>
<dbReference type="PANTHER" id="PTHR14226">
    <property type="entry name" value="NEUROPATHY TARGET ESTERASE/SWISS CHEESE D.MELANOGASTER"/>
    <property type="match status" value="1"/>
</dbReference>
<evidence type="ECO:0000256" key="2">
    <source>
        <dbReference type="ARBA" id="ARBA00006636"/>
    </source>
</evidence>
<dbReference type="CDD" id="cd07225">
    <property type="entry name" value="Pat_PNPLA6_PNPLA7"/>
    <property type="match status" value="1"/>
</dbReference>
<feature type="domain" description="PNPLA" evidence="21">
    <location>
        <begin position="956"/>
        <end position="1122"/>
    </location>
</feature>
<evidence type="ECO:0000256" key="7">
    <source>
        <dbReference type="ARBA" id="ARBA00022801"/>
    </source>
</evidence>
<keyword evidence="4" id="KW-0597">Phosphoprotein</keyword>
<dbReference type="FunFam" id="2.60.120.10:FF:000012">
    <property type="entry name" value="neuropathy target esterase isoform X2"/>
    <property type="match status" value="1"/>
</dbReference>
<feature type="active site" description="Nucleophile" evidence="17">
    <location>
        <position position="989"/>
    </location>
</feature>
<dbReference type="PANTHER" id="PTHR14226:SF23">
    <property type="entry name" value="PATATIN-LIKE PHOSPHOLIPASE DOMAIN-CONTAINING PROTEIN 7"/>
    <property type="match status" value="1"/>
</dbReference>
<evidence type="ECO:0000259" key="20">
    <source>
        <dbReference type="PROSITE" id="PS50042"/>
    </source>
</evidence>
<protein>
    <recommendedName>
        <fullName evidence="3">lysophospholipase</fullName>
        <ecNumber evidence="3">3.1.1.5</ecNumber>
    </recommendedName>
</protein>
<comment type="similarity">
    <text evidence="2">Belongs to the NTE family.</text>
</comment>
<dbReference type="InterPro" id="IPR016035">
    <property type="entry name" value="Acyl_Trfase/lysoPLipase"/>
</dbReference>
<keyword evidence="5 19" id="KW-0812">Transmembrane</keyword>
<dbReference type="CDD" id="cd00038">
    <property type="entry name" value="CAP_ED"/>
    <property type="match status" value="3"/>
</dbReference>
<evidence type="ECO:0000256" key="9">
    <source>
        <dbReference type="ARBA" id="ARBA00022963"/>
    </source>
</evidence>
<name>H3CB39_TETNG</name>
<feature type="domain" description="Cyclic nucleotide-binding" evidence="20">
    <location>
        <begin position="598"/>
        <end position="725"/>
    </location>
</feature>
<dbReference type="FunFam" id="2.60.120.10:FF:000022">
    <property type="entry name" value="Patatin like phospholipase domain containing 7"/>
    <property type="match status" value="1"/>
</dbReference>
<comment type="subcellular location">
    <subcellularLocation>
        <location evidence="1">Endoplasmic reticulum membrane</location>
        <topology evidence="1">Single-pass type III membrane protein</topology>
    </subcellularLocation>
</comment>
<comment type="catalytic activity">
    <reaction evidence="13">
        <text>1-(9Z-octadecenoyl)-sn-glycero-3-phosphocholine + H2O = sn-glycerol 3-phosphocholine + (9Z)-octadecenoate + H(+)</text>
        <dbReference type="Rhea" id="RHEA:40807"/>
        <dbReference type="ChEBI" id="CHEBI:15377"/>
        <dbReference type="ChEBI" id="CHEBI:15378"/>
        <dbReference type="ChEBI" id="CHEBI:16870"/>
        <dbReference type="ChEBI" id="CHEBI:28610"/>
        <dbReference type="ChEBI" id="CHEBI:30823"/>
    </reaction>
    <physiologicalReaction direction="left-to-right" evidence="13">
        <dbReference type="Rhea" id="RHEA:40808"/>
    </physiologicalReaction>
</comment>
<sequence>MTGTCAHCPLQCWPPAHSDIRARVQRFLEQRMQTTMLTGVLIGAAVAMSLIGIVVLFLYRSSSFPPGVPHYRFRKRDKVLFYGRKIMRKVQTLSSPPTTSSTSVSKTPQRVRKRTKVLSIARKILRIRKDPPTLQPKEPPPSLLEADLTEFDVQSSNLPSEVLYMLKNVRVLGHFEKPLFLELCRHMIFIELQEGECLFRPGDEDDSIYVVQDGRLELCIQESDGTEPVVKDVLPGDSVHSLLSILDIITGYPSPYKTVLARAATRSTILRLPALAFESVFKKYPETLVRVIQIIMVRLQRVTFLALHDYLGLTTELFNPESQAVPLSNISSVLAETTMRCTVAPQRAPQTQVACTLTHQRGHLSRLSFQSGCSSVQTRCCVCSDGVKDSPINSYRKQRSISSPADCSGEAAPPCPAANDLNMVCERARVTMDEAPPSPLSHKSNVKKSVTMQHAPSEVFHYADSRGHSDAILLSRSCSILQAAKKDLLGIIQLQDPSLLEGRVTLHHVKAGSVVARQGDQEVSIQFVISGLLHVYQRMIDREEETRLFVTHPGELVGQLAVLTGEPLIFTVRAQRDCSFLSISKTHFYEIMREEPKVVLNVAHTVVRRMSSFVRQIDFALDWMAVEAGRAVYRQKEKSDSTFIVLSGRLRSVIMKEDGKKELIGEYGRGDLIGVVEALTHQNRATTVHAVRDSELAKLPEGALSSIKRKFPQVVTRLIHLLGQKILQQVNGPLTGRSLALHTSGSQWDAGNQASNLSTVAVLPVSEDVPLTTFTLELQHALLAIGPTLLLTSDIIKQRLGAAALDSVHEYRLSSWLGQQEDIHRIVLYQTDYTLTPWTQRCIRQADCIIIVGLGEQDPAVGELERMLEGSAVRAQKQLVLLHREDGPPPRGTVDWLNMRSWISRHLHLSCPRRVFSKRSLPKLLELYQRVFEKPADRHSDFSRLARVLTGNAIALILGGGGARGCSQVGIMRAVSEAGIPVDMIGGTSIGSLMGALYAEDRSYSRMRMRAREWAMEMTSVFQKVLDLTYPVTSMFSGATFNSSISNVFKSKQIEDLWIPYFNITTDISASAMRVHTDGSLWRYVRASMSLSGYLPPLCDPKDGHLLMDGGYINNLPADVARSMGAKVVIAIDVGSRDETNLTNYGDSLSGWWLLWKRLNPLAEKVKVLNMAEIQTRLAYVCCVRQLESVKSSDYCEYIRPPIDRYRTLEFGKFDEIAEVGYQHGKTVFDVWTRSGVVEKMLKDRHQEEFHNTQTRSNVLTCPNASFTDLAEIVSRIEPVKPAAADDESDYHTDYEEEALESALSDLELSNHAGDHTEGEETADTDEELDRSAPESLTPPTSGLS</sequence>
<dbReference type="PROSITE" id="PS50042">
    <property type="entry name" value="CNMP_BINDING_3"/>
    <property type="match status" value="3"/>
</dbReference>
<dbReference type="Proteomes" id="UP000007303">
    <property type="component" value="Unassembled WGS sequence"/>
</dbReference>
<evidence type="ECO:0000256" key="14">
    <source>
        <dbReference type="ARBA" id="ARBA00048133"/>
    </source>
</evidence>
<reference evidence="22" key="2">
    <citation type="submission" date="2025-08" db="UniProtKB">
        <authorList>
            <consortium name="Ensembl"/>
        </authorList>
    </citation>
    <scope>IDENTIFICATION</scope>
</reference>
<evidence type="ECO:0000256" key="5">
    <source>
        <dbReference type="ARBA" id="ARBA00022692"/>
    </source>
</evidence>
<evidence type="ECO:0000256" key="19">
    <source>
        <dbReference type="SAM" id="Phobius"/>
    </source>
</evidence>
<comment type="catalytic activity">
    <reaction evidence="15">
        <text>a 1-acyl-sn-glycero-3-phosphocholine + H2O = sn-glycerol 3-phosphocholine + a fatty acid + H(+)</text>
        <dbReference type="Rhea" id="RHEA:15177"/>
        <dbReference type="ChEBI" id="CHEBI:15377"/>
        <dbReference type="ChEBI" id="CHEBI:15378"/>
        <dbReference type="ChEBI" id="CHEBI:16870"/>
        <dbReference type="ChEBI" id="CHEBI:28868"/>
        <dbReference type="ChEBI" id="CHEBI:58168"/>
        <dbReference type="EC" id="3.1.1.5"/>
    </reaction>
    <physiologicalReaction direction="left-to-right" evidence="15">
        <dbReference type="Rhea" id="RHEA:15178"/>
    </physiologicalReaction>
</comment>
<proteinExistence type="inferred from homology"/>
<dbReference type="InterPro" id="IPR050301">
    <property type="entry name" value="NTE"/>
</dbReference>
<dbReference type="InterPro" id="IPR000595">
    <property type="entry name" value="cNMP-bd_dom"/>
</dbReference>
<feature type="short sequence motif" description="GXGXXG" evidence="17">
    <location>
        <begin position="960"/>
        <end position="965"/>
    </location>
</feature>
<reference evidence="23" key="1">
    <citation type="journal article" date="2004" name="Nature">
        <title>Genome duplication in the teleost fish Tetraodon nigroviridis reveals the early vertebrate proto-karyotype.</title>
        <authorList>
            <person name="Jaillon O."/>
            <person name="Aury J.-M."/>
            <person name="Brunet F."/>
            <person name="Petit J.-L."/>
            <person name="Stange-Thomann N."/>
            <person name="Mauceli E."/>
            <person name="Bouneau L."/>
            <person name="Fischer C."/>
            <person name="Ozouf-Costaz C."/>
            <person name="Bernot A."/>
            <person name="Nicaud S."/>
            <person name="Jaffe D."/>
            <person name="Fisher S."/>
            <person name="Lutfalla G."/>
            <person name="Dossat C."/>
            <person name="Segurens B."/>
            <person name="Dasilva C."/>
            <person name="Salanoubat M."/>
            <person name="Levy M."/>
            <person name="Boudet N."/>
            <person name="Castellano S."/>
            <person name="Anthouard V."/>
            <person name="Jubin C."/>
            <person name="Castelli V."/>
            <person name="Katinka M."/>
            <person name="Vacherie B."/>
            <person name="Biemont C."/>
            <person name="Skalli Z."/>
            <person name="Cattolico L."/>
            <person name="Poulain J."/>
            <person name="De Berardinis V."/>
            <person name="Cruaud C."/>
            <person name="Duprat S."/>
            <person name="Brottier P."/>
            <person name="Coutanceau J.-P."/>
            <person name="Gouzy J."/>
            <person name="Parra G."/>
            <person name="Lardier G."/>
            <person name="Chapple C."/>
            <person name="McKernan K.J."/>
            <person name="McEwan P."/>
            <person name="Bosak S."/>
            <person name="Kellis M."/>
            <person name="Volff J.-N."/>
            <person name="Guigo R."/>
            <person name="Zody M.C."/>
            <person name="Mesirov J."/>
            <person name="Lindblad-Toh K."/>
            <person name="Birren B."/>
            <person name="Nusbaum C."/>
            <person name="Kahn D."/>
            <person name="Robinson-Rechavi M."/>
            <person name="Laudet V."/>
            <person name="Schachter V."/>
            <person name="Quetier F."/>
            <person name="Saurin W."/>
            <person name="Scarpelli C."/>
            <person name="Wincker P."/>
            <person name="Lander E.S."/>
            <person name="Weissenbach J."/>
            <person name="Roest Crollius H."/>
        </authorList>
    </citation>
    <scope>NUCLEOTIDE SEQUENCE [LARGE SCALE GENOMIC DNA]</scope>
</reference>
<feature type="transmembrane region" description="Helical" evidence="19">
    <location>
        <begin position="36"/>
        <end position="59"/>
    </location>
</feature>
<dbReference type="OMA" id="SSGYVWR"/>
<dbReference type="GO" id="GO:0004622">
    <property type="term" value="F:phosphatidylcholine lysophospholipase activity"/>
    <property type="evidence" value="ECO:0007669"/>
    <property type="project" value="UniProtKB-EC"/>
</dbReference>
<feature type="compositionally biased region" description="Acidic residues" evidence="18">
    <location>
        <begin position="1320"/>
        <end position="1329"/>
    </location>
</feature>
<dbReference type="Pfam" id="PF01734">
    <property type="entry name" value="Patatin"/>
    <property type="match status" value="1"/>
</dbReference>
<dbReference type="FunFam" id="3.40.1090.10:FF:000001">
    <property type="entry name" value="neuropathy target esterase isoform X2"/>
    <property type="match status" value="1"/>
</dbReference>
<comment type="catalytic activity">
    <reaction evidence="14">
        <text>1-hexadecanoyl-sn-glycero-3-phosphate + H2O = sn-glycerol 3-phosphate + hexadecanoate + H(+)</text>
        <dbReference type="Rhea" id="RHEA:49092"/>
        <dbReference type="ChEBI" id="CHEBI:7896"/>
        <dbReference type="ChEBI" id="CHEBI:15377"/>
        <dbReference type="ChEBI" id="CHEBI:15378"/>
        <dbReference type="ChEBI" id="CHEBI:57518"/>
        <dbReference type="ChEBI" id="CHEBI:57597"/>
    </reaction>
    <physiologicalReaction direction="left-to-right" evidence="14">
        <dbReference type="Rhea" id="RHEA:49093"/>
    </physiologicalReaction>
</comment>
<dbReference type="SMART" id="SM00100">
    <property type="entry name" value="cNMP"/>
    <property type="match status" value="3"/>
</dbReference>
<dbReference type="FunFam" id="2.60.120.10:FF:000010">
    <property type="entry name" value="neuropathy target esterase isoform X1"/>
    <property type="match status" value="1"/>
</dbReference>
<dbReference type="SUPFAM" id="SSF52151">
    <property type="entry name" value="FabD/lysophospholipase-like"/>
    <property type="match status" value="1"/>
</dbReference>
<evidence type="ECO:0000256" key="8">
    <source>
        <dbReference type="ARBA" id="ARBA00022824"/>
    </source>
</evidence>
<organism evidence="22 23">
    <name type="scientific">Tetraodon nigroviridis</name>
    <name type="common">Spotted green pufferfish</name>
    <name type="synonym">Chelonodon nigroviridis</name>
    <dbReference type="NCBI Taxonomy" id="99883"/>
    <lineage>
        <taxon>Eukaryota</taxon>
        <taxon>Metazoa</taxon>
        <taxon>Chordata</taxon>
        <taxon>Craniata</taxon>
        <taxon>Vertebrata</taxon>
        <taxon>Euteleostomi</taxon>
        <taxon>Actinopterygii</taxon>
        <taxon>Neopterygii</taxon>
        <taxon>Teleostei</taxon>
        <taxon>Neoteleostei</taxon>
        <taxon>Acanthomorphata</taxon>
        <taxon>Eupercaria</taxon>
        <taxon>Tetraodontiformes</taxon>
        <taxon>Tetradontoidea</taxon>
        <taxon>Tetraodontidae</taxon>
        <taxon>Tetraodon</taxon>
    </lineage>
</organism>
<feature type="compositionally biased region" description="Low complexity" evidence="18">
    <location>
        <begin position="1301"/>
        <end position="1310"/>
    </location>
</feature>
<feature type="region of interest" description="Disordered" evidence="18">
    <location>
        <begin position="1281"/>
        <end position="1345"/>
    </location>
</feature>
<evidence type="ECO:0000256" key="17">
    <source>
        <dbReference type="PROSITE-ProRule" id="PRU01161"/>
    </source>
</evidence>
<evidence type="ECO:0000256" key="3">
    <source>
        <dbReference type="ARBA" id="ARBA00013274"/>
    </source>
</evidence>
<dbReference type="STRING" id="99883.ENSTNIP00000005461"/>
<feature type="compositionally biased region" description="Acidic residues" evidence="18">
    <location>
        <begin position="1285"/>
        <end position="1300"/>
    </location>
</feature>
<evidence type="ECO:0000256" key="6">
    <source>
        <dbReference type="ARBA" id="ARBA00022737"/>
    </source>
</evidence>
<evidence type="ECO:0000256" key="11">
    <source>
        <dbReference type="ARBA" id="ARBA00023098"/>
    </source>
</evidence>
<keyword evidence="8" id="KW-0256">Endoplasmic reticulum</keyword>
<evidence type="ECO:0000256" key="16">
    <source>
        <dbReference type="ARBA" id="ARBA00048656"/>
    </source>
</evidence>
<keyword evidence="9 17" id="KW-0442">Lipid degradation</keyword>
<keyword evidence="10 19" id="KW-1133">Transmembrane helix</keyword>
<keyword evidence="11 17" id="KW-0443">Lipid metabolism</keyword>
<keyword evidence="6" id="KW-0677">Repeat</keyword>
<evidence type="ECO:0000256" key="1">
    <source>
        <dbReference type="ARBA" id="ARBA00004643"/>
    </source>
</evidence>
<dbReference type="InterPro" id="IPR056556">
    <property type="entry name" value="NTE1_P-loop_dom"/>
</dbReference>
<dbReference type="EC" id="3.1.1.5" evidence="3"/>
<dbReference type="HOGENOM" id="CLU_000960_1_0_1"/>
<dbReference type="Gene3D" id="2.60.120.10">
    <property type="entry name" value="Jelly Rolls"/>
    <property type="match status" value="3"/>
</dbReference>
<dbReference type="GO" id="GO:0005789">
    <property type="term" value="C:endoplasmic reticulum membrane"/>
    <property type="evidence" value="ECO:0007669"/>
    <property type="project" value="UniProtKB-SubCell"/>
</dbReference>
<dbReference type="InterPro" id="IPR014710">
    <property type="entry name" value="RmlC-like_jellyroll"/>
</dbReference>
<evidence type="ECO:0000313" key="22">
    <source>
        <dbReference type="Ensembl" id="ENSTNIP00000005461.1"/>
    </source>
</evidence>
<keyword evidence="7 17" id="KW-0378">Hydrolase</keyword>
<dbReference type="Pfam" id="PF00027">
    <property type="entry name" value="cNMP_binding"/>
    <property type="match status" value="3"/>
</dbReference>
<evidence type="ECO:0000313" key="23">
    <source>
        <dbReference type="Proteomes" id="UP000007303"/>
    </source>
</evidence>
<evidence type="ECO:0000256" key="15">
    <source>
        <dbReference type="ARBA" id="ARBA00048454"/>
    </source>
</evidence>
<evidence type="ECO:0000256" key="12">
    <source>
        <dbReference type="ARBA" id="ARBA00023136"/>
    </source>
</evidence>